<evidence type="ECO:0000259" key="8">
    <source>
        <dbReference type="PROSITE" id="PS51471"/>
    </source>
</evidence>
<keyword evidence="4 7" id="KW-0223">Dioxygenase</keyword>
<feature type="domain" description="Fe2OG dioxygenase" evidence="8">
    <location>
        <begin position="78"/>
        <end position="176"/>
    </location>
</feature>
<evidence type="ECO:0000256" key="5">
    <source>
        <dbReference type="ARBA" id="ARBA00023002"/>
    </source>
</evidence>
<dbReference type="Pfam" id="PF18331">
    <property type="entry name" value="PKHD_C"/>
    <property type="match status" value="1"/>
</dbReference>
<dbReference type="EC" id="1.14.11.-" evidence="9"/>
<keyword evidence="10" id="KW-1185">Reference proteome</keyword>
<evidence type="ECO:0000256" key="2">
    <source>
        <dbReference type="ARBA" id="ARBA00022723"/>
    </source>
</evidence>
<evidence type="ECO:0000256" key="6">
    <source>
        <dbReference type="ARBA" id="ARBA00023004"/>
    </source>
</evidence>
<dbReference type="InterPro" id="IPR023550">
    <property type="entry name" value="PKHD_hydroxylase"/>
</dbReference>
<dbReference type="NCBIfam" id="NF003975">
    <property type="entry name" value="PRK05467.1-4"/>
    <property type="match status" value="1"/>
</dbReference>
<dbReference type="STRING" id="1658765.Msub_13041"/>
<dbReference type="GO" id="GO:0031418">
    <property type="term" value="F:L-ascorbic acid binding"/>
    <property type="evidence" value="ECO:0007669"/>
    <property type="project" value="UniProtKB-KW"/>
</dbReference>
<protein>
    <submittedName>
        <fullName evidence="9">Putative 2-oxoglutarate-and Fe(II)-dependent dioxygenase YbiX</fullName>
        <ecNumber evidence="9">1.14.11.-</ecNumber>
    </submittedName>
</protein>
<dbReference type="GO" id="GO:0006879">
    <property type="term" value="P:intracellular iron ion homeostasis"/>
    <property type="evidence" value="ECO:0007669"/>
    <property type="project" value="TreeGrafter"/>
</dbReference>
<sequence length="224" mass="25149">MILCISEILSSEQLARIRAALDSGRFEDGRKTAGWHARLVKNNEQMNMADDAADTLRAEVEKALTGHPVFQMAVRPAKMTPILFSRYRDGMTYGNHVDDPVMGRGAGRLRTDISFTLFLDEPASYDGGELVTDTTAGEQFYKLPAGAAVIYPSSTLHRVEPVTRGQRRVAIGWIQSTIRDPAQREVLFDLDTARRQLFEREGKTAEFDLLTKSLANLQRFWAEI</sequence>
<comment type="cofactor">
    <cofactor evidence="7">
        <name>Fe(2+)</name>
        <dbReference type="ChEBI" id="CHEBI:29033"/>
    </cofactor>
    <text evidence="7">Binds 1 Fe(2+) ion per subunit.</text>
</comment>
<comment type="caution">
    <text evidence="9">The sequence shown here is derived from an EMBL/GenBank/DDBJ whole genome shotgun (WGS) entry which is preliminary data.</text>
</comment>
<organism evidence="9 10">
    <name type="scientific">Marinobacter subterrani</name>
    <dbReference type="NCBI Taxonomy" id="1658765"/>
    <lineage>
        <taxon>Bacteria</taxon>
        <taxon>Pseudomonadati</taxon>
        <taxon>Pseudomonadota</taxon>
        <taxon>Gammaproteobacteria</taxon>
        <taxon>Pseudomonadales</taxon>
        <taxon>Marinobacteraceae</taxon>
        <taxon>Marinobacter</taxon>
    </lineage>
</organism>
<dbReference type="SMART" id="SM00702">
    <property type="entry name" value="P4Hc"/>
    <property type="match status" value="1"/>
</dbReference>
<feature type="binding site" evidence="7">
    <location>
        <position position="157"/>
    </location>
    <ligand>
        <name>Fe cation</name>
        <dbReference type="ChEBI" id="CHEBI:24875"/>
    </ligand>
</feature>
<dbReference type="HAMAP" id="MF_00657">
    <property type="entry name" value="Hydroxyl_YbiX"/>
    <property type="match status" value="1"/>
</dbReference>
<dbReference type="PROSITE" id="PS51471">
    <property type="entry name" value="FE2OG_OXY"/>
    <property type="match status" value="1"/>
</dbReference>
<dbReference type="InterPro" id="IPR044862">
    <property type="entry name" value="Pro_4_hyd_alph_FE2OG_OXY"/>
</dbReference>
<gene>
    <name evidence="9" type="ORF">Msub_13041</name>
</gene>
<proteinExistence type="inferred from homology"/>
<keyword evidence="3 7" id="KW-0847">Vitamin C</keyword>
<evidence type="ECO:0000256" key="3">
    <source>
        <dbReference type="ARBA" id="ARBA00022896"/>
    </source>
</evidence>
<dbReference type="GO" id="GO:0016706">
    <property type="term" value="F:2-oxoglutarate-dependent dioxygenase activity"/>
    <property type="evidence" value="ECO:0007669"/>
    <property type="project" value="UniProtKB-UniRule"/>
</dbReference>
<dbReference type="EMBL" id="LFBU01000001">
    <property type="protein sequence ID" value="KMQ76827.1"/>
    <property type="molecule type" value="Genomic_DNA"/>
</dbReference>
<evidence type="ECO:0000313" key="10">
    <source>
        <dbReference type="Proteomes" id="UP000036102"/>
    </source>
</evidence>
<dbReference type="GO" id="GO:0005506">
    <property type="term" value="F:iron ion binding"/>
    <property type="evidence" value="ECO:0007669"/>
    <property type="project" value="UniProtKB-UniRule"/>
</dbReference>
<feature type="binding site" evidence="7">
    <location>
        <position position="96"/>
    </location>
    <ligand>
        <name>Fe cation</name>
        <dbReference type="ChEBI" id="CHEBI:24875"/>
    </ligand>
</feature>
<dbReference type="RefSeq" id="WP_048496750.1">
    <property type="nucleotide sequence ID" value="NZ_LFBU01000001.1"/>
</dbReference>
<comment type="cofactor">
    <cofactor evidence="1 7">
        <name>L-ascorbate</name>
        <dbReference type="ChEBI" id="CHEBI:38290"/>
    </cofactor>
</comment>
<dbReference type="PANTHER" id="PTHR41536:SF1">
    <property type="entry name" value="PKHD-TYPE HYDROXYLASE YBIX"/>
    <property type="match status" value="1"/>
</dbReference>
<dbReference type="PATRIC" id="fig|1658765.3.peg.3070"/>
<dbReference type="Gene3D" id="2.60.120.620">
    <property type="entry name" value="q2cbj1_9rhob like domain"/>
    <property type="match status" value="1"/>
</dbReference>
<dbReference type="GO" id="GO:0006974">
    <property type="term" value="P:DNA damage response"/>
    <property type="evidence" value="ECO:0007669"/>
    <property type="project" value="TreeGrafter"/>
</dbReference>
<dbReference type="OrthoDB" id="9812472at2"/>
<evidence type="ECO:0000256" key="7">
    <source>
        <dbReference type="HAMAP-Rule" id="MF_00657"/>
    </source>
</evidence>
<name>A0A0J7JF81_9GAMM</name>
<dbReference type="AlphaFoldDB" id="A0A0J7JF81"/>
<keyword evidence="6 7" id="KW-0408">Iron</keyword>
<dbReference type="InterPro" id="IPR005123">
    <property type="entry name" value="Oxoglu/Fe-dep_dioxygenase_dom"/>
</dbReference>
<dbReference type="NCBIfam" id="NF003974">
    <property type="entry name" value="PRK05467.1-3"/>
    <property type="match status" value="1"/>
</dbReference>
<keyword evidence="5 7" id="KW-0560">Oxidoreductase</keyword>
<dbReference type="Gene3D" id="4.10.860.20">
    <property type="entry name" value="Rabenosyn, Rab binding domain"/>
    <property type="match status" value="1"/>
</dbReference>
<dbReference type="PANTHER" id="PTHR41536">
    <property type="entry name" value="PKHD-TYPE HYDROXYLASE YBIX"/>
    <property type="match status" value="1"/>
</dbReference>
<dbReference type="InterPro" id="IPR006620">
    <property type="entry name" value="Pro_4_hyd_alph"/>
</dbReference>
<feature type="binding site" evidence="7">
    <location>
        <position position="98"/>
    </location>
    <ligand>
        <name>Fe cation</name>
        <dbReference type="ChEBI" id="CHEBI:24875"/>
    </ligand>
</feature>
<dbReference type="Pfam" id="PF13640">
    <property type="entry name" value="2OG-FeII_Oxy_3"/>
    <property type="match status" value="1"/>
</dbReference>
<evidence type="ECO:0000313" key="9">
    <source>
        <dbReference type="EMBL" id="KMQ76827.1"/>
    </source>
</evidence>
<dbReference type="Proteomes" id="UP000036102">
    <property type="component" value="Unassembled WGS sequence"/>
</dbReference>
<feature type="binding site" evidence="7">
    <location>
        <position position="167"/>
    </location>
    <ligand>
        <name>2-oxoglutarate</name>
        <dbReference type="ChEBI" id="CHEBI:16810"/>
    </ligand>
</feature>
<reference evidence="9 10" key="1">
    <citation type="submission" date="2015-06" db="EMBL/GenBank/DDBJ databases">
        <title>Marinobacter subterrani, a genetically tractable neutrophilic iron-oxidizing strain isolated from the Soudan Iron Mine.</title>
        <authorList>
            <person name="Bonis B.M."/>
            <person name="Gralnick J.A."/>
        </authorList>
    </citation>
    <scope>NUCLEOTIDE SEQUENCE [LARGE SCALE GENOMIC DNA]</scope>
    <source>
        <strain evidence="9 10">JG233</strain>
    </source>
</reference>
<accession>A0A0J7JF81</accession>
<evidence type="ECO:0000256" key="4">
    <source>
        <dbReference type="ARBA" id="ARBA00022964"/>
    </source>
</evidence>
<keyword evidence="2 7" id="KW-0479">Metal-binding</keyword>
<evidence type="ECO:0000256" key="1">
    <source>
        <dbReference type="ARBA" id="ARBA00001961"/>
    </source>
</evidence>
<dbReference type="InterPro" id="IPR041097">
    <property type="entry name" value="PKHD_C"/>
</dbReference>